<dbReference type="InterPro" id="IPR038763">
    <property type="entry name" value="DHH_sf"/>
</dbReference>
<sequence>MIRDNDFQKAVELINKSNNILITTHIKPDGDACGSVVAMYDTLTALGKNVKLILLSEVPEWYEFLFAEKVPILGEDVTV</sequence>
<feature type="non-terminal residue" evidence="1">
    <location>
        <position position="79"/>
    </location>
</feature>
<name>X1D1R2_9ZZZZ</name>
<evidence type="ECO:0000313" key="1">
    <source>
        <dbReference type="EMBL" id="GAG90436.1"/>
    </source>
</evidence>
<dbReference type="EMBL" id="BART01025783">
    <property type="protein sequence ID" value="GAG90436.1"/>
    <property type="molecule type" value="Genomic_DNA"/>
</dbReference>
<dbReference type="SUPFAM" id="SSF64182">
    <property type="entry name" value="DHH phosphoesterases"/>
    <property type="match status" value="1"/>
</dbReference>
<reference evidence="1" key="1">
    <citation type="journal article" date="2014" name="Front. Microbiol.">
        <title>High frequency of phylogenetically diverse reductive dehalogenase-homologous genes in deep subseafloor sedimentary metagenomes.</title>
        <authorList>
            <person name="Kawai M."/>
            <person name="Futagami T."/>
            <person name="Toyoda A."/>
            <person name="Takaki Y."/>
            <person name="Nishi S."/>
            <person name="Hori S."/>
            <person name="Arai W."/>
            <person name="Tsubouchi T."/>
            <person name="Morono Y."/>
            <person name="Uchiyama I."/>
            <person name="Ito T."/>
            <person name="Fujiyama A."/>
            <person name="Inagaki F."/>
            <person name="Takami H."/>
        </authorList>
    </citation>
    <scope>NUCLEOTIDE SEQUENCE</scope>
    <source>
        <strain evidence="1">Expedition CK06-06</strain>
    </source>
</reference>
<proteinExistence type="predicted"/>
<dbReference type="PANTHER" id="PTHR47618:SF1">
    <property type="entry name" value="BIFUNCTIONAL OLIGORIBONUCLEASE AND PAP PHOSPHATASE NRNA"/>
    <property type="match status" value="1"/>
</dbReference>
<dbReference type="AlphaFoldDB" id="X1D1R2"/>
<dbReference type="InterPro" id="IPR051319">
    <property type="entry name" value="Oligoribo/pAp-PDE_c-di-AMP_PDE"/>
</dbReference>
<organism evidence="1">
    <name type="scientific">marine sediment metagenome</name>
    <dbReference type="NCBI Taxonomy" id="412755"/>
    <lineage>
        <taxon>unclassified sequences</taxon>
        <taxon>metagenomes</taxon>
        <taxon>ecological metagenomes</taxon>
    </lineage>
</organism>
<gene>
    <name evidence="1" type="ORF">S01H4_46182</name>
</gene>
<accession>X1D1R2</accession>
<protein>
    <recommendedName>
        <fullName evidence="2">DDH domain-containing protein</fullName>
    </recommendedName>
</protein>
<dbReference type="PANTHER" id="PTHR47618">
    <property type="entry name" value="BIFUNCTIONAL OLIGORIBONUCLEASE AND PAP PHOSPHATASE NRNA"/>
    <property type="match status" value="1"/>
</dbReference>
<comment type="caution">
    <text evidence="1">The sequence shown here is derived from an EMBL/GenBank/DDBJ whole genome shotgun (WGS) entry which is preliminary data.</text>
</comment>
<dbReference type="Gene3D" id="3.90.1640.10">
    <property type="entry name" value="inorganic pyrophosphatase (n-terminal core)"/>
    <property type="match status" value="1"/>
</dbReference>
<evidence type="ECO:0008006" key="2">
    <source>
        <dbReference type="Google" id="ProtNLM"/>
    </source>
</evidence>